<reference evidence="1 2" key="1">
    <citation type="submission" date="2021-06" db="EMBL/GenBank/DDBJ databases">
        <authorList>
            <person name="Palmer J.M."/>
        </authorList>
    </citation>
    <scope>NUCLEOTIDE SEQUENCE [LARGE SCALE GENOMIC DNA]</scope>
    <source>
        <strain evidence="1 2">XR_2019</strain>
        <tissue evidence="1">Muscle</tissue>
    </source>
</reference>
<dbReference type="Proteomes" id="UP001444071">
    <property type="component" value="Unassembled WGS sequence"/>
</dbReference>
<sequence length="106" mass="10889">EPLHQTENESTPSVGVPASVIVSSNSITTATPAVHDSQLTASWVGQNHSPSPGPSHMTAVVKVELPLYVEPHPLVAAAAATMLGFPTFSPSQFFISPASTALTSAV</sequence>
<organism evidence="1 2">
    <name type="scientific">Xenotaenia resolanae</name>
    <dbReference type="NCBI Taxonomy" id="208358"/>
    <lineage>
        <taxon>Eukaryota</taxon>
        <taxon>Metazoa</taxon>
        <taxon>Chordata</taxon>
        <taxon>Craniata</taxon>
        <taxon>Vertebrata</taxon>
        <taxon>Euteleostomi</taxon>
        <taxon>Actinopterygii</taxon>
        <taxon>Neopterygii</taxon>
        <taxon>Teleostei</taxon>
        <taxon>Neoteleostei</taxon>
        <taxon>Acanthomorphata</taxon>
        <taxon>Ovalentaria</taxon>
        <taxon>Atherinomorphae</taxon>
        <taxon>Cyprinodontiformes</taxon>
        <taxon>Goodeidae</taxon>
        <taxon>Xenotaenia</taxon>
    </lineage>
</organism>
<comment type="caution">
    <text evidence="1">The sequence shown here is derived from an EMBL/GenBank/DDBJ whole genome shotgun (WGS) entry which is preliminary data.</text>
</comment>
<dbReference type="EMBL" id="JAHRIM010011357">
    <property type="protein sequence ID" value="MEQ2260834.1"/>
    <property type="molecule type" value="Genomic_DNA"/>
</dbReference>
<feature type="non-terminal residue" evidence="1">
    <location>
        <position position="1"/>
    </location>
</feature>
<gene>
    <name evidence="1" type="ORF">XENORESO_002030</name>
</gene>
<evidence type="ECO:0000313" key="1">
    <source>
        <dbReference type="EMBL" id="MEQ2260834.1"/>
    </source>
</evidence>
<name>A0ABV0VV46_9TELE</name>
<protein>
    <submittedName>
        <fullName evidence="1">Uncharacterized protein</fullName>
    </submittedName>
</protein>
<keyword evidence="2" id="KW-1185">Reference proteome</keyword>
<evidence type="ECO:0000313" key="2">
    <source>
        <dbReference type="Proteomes" id="UP001444071"/>
    </source>
</evidence>
<proteinExistence type="predicted"/>
<accession>A0ABV0VV46</accession>